<organism evidence="2 3">
    <name type="scientific">Butyrivibrio hungatei</name>
    <dbReference type="NCBI Taxonomy" id="185008"/>
    <lineage>
        <taxon>Bacteria</taxon>
        <taxon>Bacillati</taxon>
        <taxon>Bacillota</taxon>
        <taxon>Clostridia</taxon>
        <taxon>Lachnospirales</taxon>
        <taxon>Lachnospiraceae</taxon>
        <taxon>Butyrivibrio</taxon>
    </lineage>
</organism>
<dbReference type="AlphaFoldDB" id="A0A1G5H4J9"/>
<dbReference type="InterPro" id="IPR002559">
    <property type="entry name" value="Transposase_11"/>
</dbReference>
<dbReference type="SUPFAM" id="SSF53098">
    <property type="entry name" value="Ribonuclease H-like"/>
    <property type="match status" value="1"/>
</dbReference>
<dbReference type="RefSeq" id="WP_074463497.1">
    <property type="nucleotide sequence ID" value="NZ_FMUR01000034.1"/>
</dbReference>
<dbReference type="GO" id="GO:0004803">
    <property type="term" value="F:transposase activity"/>
    <property type="evidence" value="ECO:0007669"/>
    <property type="project" value="InterPro"/>
</dbReference>
<name>A0A1G5H4J9_9FIRM</name>
<dbReference type="Proteomes" id="UP000183047">
    <property type="component" value="Unassembled WGS sequence"/>
</dbReference>
<dbReference type="PANTHER" id="PTHR34614:SF2">
    <property type="entry name" value="TRANSPOSASE IS4-LIKE DOMAIN-CONTAINING PROTEIN"/>
    <property type="match status" value="1"/>
</dbReference>
<dbReference type="GO" id="GO:0003677">
    <property type="term" value="F:DNA binding"/>
    <property type="evidence" value="ECO:0007669"/>
    <property type="project" value="InterPro"/>
</dbReference>
<dbReference type="OrthoDB" id="1828538at2"/>
<evidence type="ECO:0000313" key="3">
    <source>
        <dbReference type="Proteomes" id="UP000183047"/>
    </source>
</evidence>
<sequence>MYYDFKVKIPAEKGKIYTRTIKGVVYINYEYERVYKPDKKYNIPKRTTIGKQCEDDPTMMYPNPNYLTYFPDAKLPKDQGRDDRSSCLRIGSFLVIEKLVMESMVDKIISGIYNDERGSGLFLDLAAYYIITENNAGQYYPDYAYNHPLFTPNYKIYSDSTVSKFTSEITVDDSVGFQNEWNSIKKHKDKIYISYDSTNKNCQAGDIDLAEFGHAKDDKGLPIINYSIAYDSNNREPLFYETYPGSIVDISQLQMMLDKAVAYGYKNAGFILDRGYFSRENIRYMDKCGYDFVIMVKGMKSFTNEAIKKVKGTFEDKREYSIRRYQVSGTTVETPIFYSDEKNRYLHIYYSYGKAASEREALESRLDRMAAYLARLEGQPVVIDKSFEKYYSLEYFHEGQEDQCFVCAIEKTDVIEAELKMCGYFCIITSDKMTAKEALELYKSRDASEKLFKADKSFLGNRSLRVYTGDALEGKMLIAFVALIIRNRIYTKLKDAEEEMLEKPNYMNVPAAIRELEKIEMIRQADGVYRLDHAVTATQKTILKAFGIDANYIKRKSKEISDWLNPKIHKVKI</sequence>
<accession>A0A1G5H4J9</accession>
<evidence type="ECO:0000313" key="2">
    <source>
        <dbReference type="EMBL" id="SCY57868.1"/>
    </source>
</evidence>
<dbReference type="InterPro" id="IPR012337">
    <property type="entry name" value="RNaseH-like_sf"/>
</dbReference>
<protein>
    <submittedName>
        <fullName evidence="2">Transposase DDE domain-containing protein</fullName>
    </submittedName>
</protein>
<dbReference type="GO" id="GO:0006313">
    <property type="term" value="P:DNA transposition"/>
    <property type="evidence" value="ECO:0007669"/>
    <property type="project" value="InterPro"/>
</dbReference>
<reference evidence="3" key="1">
    <citation type="submission" date="2016-10" db="EMBL/GenBank/DDBJ databases">
        <authorList>
            <person name="Varghese N."/>
            <person name="Submissions S."/>
        </authorList>
    </citation>
    <scope>NUCLEOTIDE SEQUENCE [LARGE SCALE GENOMIC DNA]</scope>
    <source>
        <strain evidence="3">XBD2006</strain>
    </source>
</reference>
<keyword evidence="3" id="KW-1185">Reference proteome</keyword>
<dbReference type="PANTHER" id="PTHR34614">
    <property type="match status" value="1"/>
</dbReference>
<dbReference type="Pfam" id="PF01609">
    <property type="entry name" value="DDE_Tnp_1"/>
    <property type="match status" value="1"/>
</dbReference>
<dbReference type="EMBL" id="FMUR01000034">
    <property type="protein sequence ID" value="SCY57868.1"/>
    <property type="molecule type" value="Genomic_DNA"/>
</dbReference>
<evidence type="ECO:0000259" key="1">
    <source>
        <dbReference type="Pfam" id="PF01609"/>
    </source>
</evidence>
<feature type="domain" description="Transposase IS4-like" evidence="1">
    <location>
        <begin position="215"/>
        <end position="484"/>
    </location>
</feature>
<proteinExistence type="predicted"/>
<gene>
    <name evidence="2" type="ORF">SAMN02910451_03157</name>
</gene>